<dbReference type="CDD" id="cd00340">
    <property type="entry name" value="GSH_Peroxidase"/>
    <property type="match status" value="1"/>
</dbReference>
<dbReference type="Pfam" id="PF00255">
    <property type="entry name" value="GSHPx"/>
    <property type="match status" value="1"/>
</dbReference>
<dbReference type="InterPro" id="IPR000889">
    <property type="entry name" value="Glutathione_peroxidase"/>
</dbReference>
<dbReference type="PANTHER" id="PTHR11592">
    <property type="entry name" value="GLUTATHIONE PEROXIDASE"/>
    <property type="match status" value="1"/>
</dbReference>
<dbReference type="PRINTS" id="PR01011">
    <property type="entry name" value="GLUTPROXDASE"/>
</dbReference>
<dbReference type="GO" id="GO:0006979">
    <property type="term" value="P:response to oxidative stress"/>
    <property type="evidence" value="ECO:0007669"/>
    <property type="project" value="InterPro"/>
</dbReference>
<organism evidence="5 6">
    <name type="scientific">Rotaria magnacalcarata</name>
    <dbReference type="NCBI Taxonomy" id="392030"/>
    <lineage>
        <taxon>Eukaryota</taxon>
        <taxon>Metazoa</taxon>
        <taxon>Spiralia</taxon>
        <taxon>Gnathifera</taxon>
        <taxon>Rotifera</taxon>
        <taxon>Eurotatoria</taxon>
        <taxon>Bdelloidea</taxon>
        <taxon>Philodinida</taxon>
        <taxon>Philodinidae</taxon>
        <taxon>Rotaria</taxon>
    </lineage>
</organism>
<dbReference type="PROSITE" id="PS51355">
    <property type="entry name" value="GLUTATHIONE_PEROXID_3"/>
    <property type="match status" value="1"/>
</dbReference>
<comment type="caution">
    <text evidence="5">The sequence shown here is derived from an EMBL/GenBank/DDBJ whole genome shotgun (WGS) entry which is preliminary data.</text>
</comment>
<dbReference type="InterPro" id="IPR029760">
    <property type="entry name" value="GPX_CS"/>
</dbReference>
<dbReference type="SUPFAM" id="SSF52833">
    <property type="entry name" value="Thioredoxin-like"/>
    <property type="match status" value="1"/>
</dbReference>
<evidence type="ECO:0000256" key="1">
    <source>
        <dbReference type="ARBA" id="ARBA00006926"/>
    </source>
</evidence>
<dbReference type="PANTHER" id="PTHR11592:SF78">
    <property type="entry name" value="GLUTATHIONE PEROXIDASE"/>
    <property type="match status" value="1"/>
</dbReference>
<dbReference type="EMBL" id="CAJOBI010001738">
    <property type="protein sequence ID" value="CAF3897030.1"/>
    <property type="molecule type" value="Genomic_DNA"/>
</dbReference>
<name>A0A8S2LD43_9BILA</name>
<protein>
    <recommendedName>
        <fullName evidence="4">Glutathione peroxidase</fullName>
    </recommendedName>
</protein>
<keyword evidence="3 4" id="KW-0560">Oxidoreductase</keyword>
<dbReference type="Proteomes" id="UP000676336">
    <property type="component" value="Unassembled WGS sequence"/>
</dbReference>
<comment type="similarity">
    <text evidence="1 4">Belongs to the glutathione peroxidase family.</text>
</comment>
<dbReference type="GO" id="GO:0004601">
    <property type="term" value="F:peroxidase activity"/>
    <property type="evidence" value="ECO:0007669"/>
    <property type="project" value="UniProtKB-KW"/>
</dbReference>
<evidence type="ECO:0000256" key="3">
    <source>
        <dbReference type="ARBA" id="ARBA00023002"/>
    </source>
</evidence>
<keyword evidence="2 4" id="KW-0575">Peroxidase</keyword>
<evidence type="ECO:0000313" key="5">
    <source>
        <dbReference type="EMBL" id="CAF3897030.1"/>
    </source>
</evidence>
<dbReference type="AlphaFoldDB" id="A0A8S2LD43"/>
<dbReference type="Gene3D" id="3.40.30.10">
    <property type="entry name" value="Glutaredoxin"/>
    <property type="match status" value="1"/>
</dbReference>
<gene>
    <name evidence="5" type="ORF">SMN809_LOCUS6432</name>
</gene>
<evidence type="ECO:0000256" key="2">
    <source>
        <dbReference type="ARBA" id="ARBA00022559"/>
    </source>
</evidence>
<accession>A0A8S2LD43</accession>
<dbReference type="InterPro" id="IPR036249">
    <property type="entry name" value="Thioredoxin-like_sf"/>
</dbReference>
<dbReference type="PROSITE" id="PS00763">
    <property type="entry name" value="GLUTATHIONE_PEROXID_2"/>
    <property type="match status" value="1"/>
</dbReference>
<evidence type="ECO:0000256" key="4">
    <source>
        <dbReference type="RuleBase" id="RU000499"/>
    </source>
</evidence>
<reference evidence="5" key="1">
    <citation type="submission" date="2021-02" db="EMBL/GenBank/DDBJ databases">
        <authorList>
            <person name="Nowell W R."/>
        </authorList>
    </citation>
    <scope>NUCLEOTIDE SEQUENCE</scope>
</reference>
<proteinExistence type="inferred from homology"/>
<sequence length="273" mass="31212">MTVYNLPGDITFTKTIITSGQGLNAPNEGSNCKVIIKFSPADYVLNTNKYNDLLPLNEEINLHLGFYSTVISNYVHKCLVTMKQNELSQLDFDYSSHATICEDFYSFTVKDWQGNDVSLEQYRGKVTLVVNVASECSFTDSHYEALVGIQEKLNRGNRNIFQVLAFPSNQFGSQEPNDDMKIQLWAADMFDINFPIFAKGAVIEQGSEVEELPEVWKFLSEKTEPPLWNFWKYLIDPNGNVIKAYSSDINIRQVYPDIQKLLLKHKLLDKPEL</sequence>
<evidence type="ECO:0000313" key="6">
    <source>
        <dbReference type="Proteomes" id="UP000676336"/>
    </source>
</evidence>